<dbReference type="GO" id="GO:0005829">
    <property type="term" value="C:cytosol"/>
    <property type="evidence" value="ECO:0007669"/>
    <property type="project" value="TreeGrafter"/>
</dbReference>
<dbReference type="SUPFAM" id="SSF47336">
    <property type="entry name" value="ACP-like"/>
    <property type="match status" value="3"/>
</dbReference>
<organism evidence="6">
    <name type="scientific">freshwater metagenome</name>
    <dbReference type="NCBI Taxonomy" id="449393"/>
    <lineage>
        <taxon>unclassified sequences</taxon>
        <taxon>metagenomes</taxon>
        <taxon>ecological metagenomes</taxon>
    </lineage>
</organism>
<feature type="region of interest" description="Disordered" evidence="4">
    <location>
        <begin position="1204"/>
        <end position="1244"/>
    </location>
</feature>
<dbReference type="PROSITE" id="PS00012">
    <property type="entry name" value="PHOSPHOPANTETHEINE"/>
    <property type="match status" value="2"/>
</dbReference>
<evidence type="ECO:0000256" key="1">
    <source>
        <dbReference type="ARBA" id="ARBA00022450"/>
    </source>
</evidence>
<dbReference type="Gene3D" id="3.40.50.980">
    <property type="match status" value="3"/>
</dbReference>
<dbReference type="InterPro" id="IPR006162">
    <property type="entry name" value="Ppantetheine_attach_site"/>
</dbReference>
<dbReference type="InterPro" id="IPR042099">
    <property type="entry name" value="ANL_N_sf"/>
</dbReference>
<dbReference type="InterPro" id="IPR010060">
    <property type="entry name" value="NRPS_synth"/>
</dbReference>
<feature type="compositionally biased region" description="Low complexity" evidence="4">
    <location>
        <begin position="2106"/>
        <end position="2118"/>
    </location>
</feature>
<dbReference type="Gene3D" id="2.30.38.10">
    <property type="entry name" value="Luciferase, Domain 3"/>
    <property type="match status" value="1"/>
</dbReference>
<dbReference type="Gene3D" id="3.30.300.30">
    <property type="match status" value="3"/>
</dbReference>
<dbReference type="NCBIfam" id="TIGR01733">
    <property type="entry name" value="AA-adenyl-dom"/>
    <property type="match status" value="2"/>
</dbReference>
<dbReference type="InterPro" id="IPR025110">
    <property type="entry name" value="AMP-bd_C"/>
</dbReference>
<dbReference type="InterPro" id="IPR009081">
    <property type="entry name" value="PP-bd_ACP"/>
</dbReference>
<dbReference type="EMBL" id="CAFBMK010000005">
    <property type="protein sequence ID" value="CAB4893709.1"/>
    <property type="molecule type" value="Genomic_DNA"/>
</dbReference>
<dbReference type="GO" id="GO:0003824">
    <property type="term" value="F:catalytic activity"/>
    <property type="evidence" value="ECO:0007669"/>
    <property type="project" value="InterPro"/>
</dbReference>
<dbReference type="InterPro" id="IPR020806">
    <property type="entry name" value="PKS_PP-bd"/>
</dbReference>
<dbReference type="PROSITE" id="PS00455">
    <property type="entry name" value="AMP_BINDING"/>
    <property type="match status" value="3"/>
</dbReference>
<keyword evidence="3" id="KW-0677">Repeat</keyword>
<name>A0A6J7FNC0_9ZZZZ</name>
<dbReference type="GO" id="GO:0044550">
    <property type="term" value="P:secondary metabolite biosynthetic process"/>
    <property type="evidence" value="ECO:0007669"/>
    <property type="project" value="TreeGrafter"/>
</dbReference>
<dbReference type="Gene3D" id="3.30.559.30">
    <property type="entry name" value="Nonribosomal peptide synthetase, condensation domain"/>
    <property type="match status" value="4"/>
</dbReference>
<dbReference type="FunFam" id="1.10.1200.10:FF:000016">
    <property type="entry name" value="Non-ribosomal peptide synthase"/>
    <property type="match status" value="1"/>
</dbReference>
<reference evidence="6" key="1">
    <citation type="submission" date="2020-05" db="EMBL/GenBank/DDBJ databases">
        <authorList>
            <person name="Chiriac C."/>
            <person name="Salcher M."/>
            <person name="Ghai R."/>
            <person name="Kavagutti S V."/>
        </authorList>
    </citation>
    <scope>NUCLEOTIDE SEQUENCE</scope>
</reference>
<gene>
    <name evidence="6" type="ORF">UFOPK3564_00167</name>
</gene>
<dbReference type="InterPro" id="IPR001242">
    <property type="entry name" value="Condensation_dom"/>
</dbReference>
<dbReference type="InterPro" id="IPR029058">
    <property type="entry name" value="AB_hydrolase_fold"/>
</dbReference>
<dbReference type="CDD" id="cd19543">
    <property type="entry name" value="DCL_NRPS"/>
    <property type="match status" value="1"/>
</dbReference>
<dbReference type="InterPro" id="IPR023213">
    <property type="entry name" value="CAT-like_dom_sf"/>
</dbReference>
<dbReference type="SUPFAM" id="SSF52777">
    <property type="entry name" value="CoA-dependent acyltransferases"/>
    <property type="match status" value="8"/>
</dbReference>
<dbReference type="CDD" id="cd05930">
    <property type="entry name" value="A_NRPS"/>
    <property type="match status" value="3"/>
</dbReference>
<dbReference type="Pfam" id="PF00501">
    <property type="entry name" value="AMP-binding"/>
    <property type="match status" value="3"/>
</dbReference>
<protein>
    <submittedName>
        <fullName evidence="6">Unannotated protein</fullName>
    </submittedName>
</protein>
<dbReference type="InterPro" id="IPR036736">
    <property type="entry name" value="ACP-like_sf"/>
</dbReference>
<feature type="compositionally biased region" description="Low complexity" evidence="4">
    <location>
        <begin position="3731"/>
        <end position="3749"/>
    </location>
</feature>
<feature type="domain" description="Carrier" evidence="5">
    <location>
        <begin position="2143"/>
        <end position="2217"/>
    </location>
</feature>
<feature type="domain" description="Carrier" evidence="5">
    <location>
        <begin position="549"/>
        <end position="623"/>
    </location>
</feature>
<dbReference type="InterPro" id="IPR045851">
    <property type="entry name" value="AMP-bd_C_sf"/>
</dbReference>
<dbReference type="GO" id="GO:0072330">
    <property type="term" value="P:monocarboxylic acid biosynthetic process"/>
    <property type="evidence" value="ECO:0007669"/>
    <property type="project" value="UniProtKB-ARBA"/>
</dbReference>
<dbReference type="InterPro" id="IPR010071">
    <property type="entry name" value="AA_adenyl_dom"/>
</dbReference>
<dbReference type="Gene3D" id="1.10.1200.10">
    <property type="entry name" value="ACP-like"/>
    <property type="match status" value="2"/>
</dbReference>
<evidence type="ECO:0000256" key="4">
    <source>
        <dbReference type="SAM" id="MobiDB-lite"/>
    </source>
</evidence>
<feature type="compositionally biased region" description="Basic and acidic residues" evidence="4">
    <location>
        <begin position="1204"/>
        <end position="1230"/>
    </location>
</feature>
<dbReference type="FunFam" id="3.40.50.980:FF:000001">
    <property type="entry name" value="Non-ribosomal peptide synthetase"/>
    <property type="match status" value="1"/>
</dbReference>
<dbReference type="InterPro" id="IPR020845">
    <property type="entry name" value="AMP-binding_CS"/>
</dbReference>
<keyword evidence="2" id="KW-0597">Phosphoprotein</keyword>
<feature type="domain" description="Carrier" evidence="5">
    <location>
        <begin position="3838"/>
        <end position="3913"/>
    </location>
</feature>
<feature type="region of interest" description="Disordered" evidence="4">
    <location>
        <begin position="2212"/>
        <end position="2256"/>
    </location>
</feature>
<dbReference type="FunFam" id="3.40.50.12780:FF:000012">
    <property type="entry name" value="Non-ribosomal peptide synthetase"/>
    <property type="match status" value="2"/>
</dbReference>
<dbReference type="Gene3D" id="3.40.50.1820">
    <property type="entry name" value="alpha/beta hydrolase"/>
    <property type="match status" value="1"/>
</dbReference>
<dbReference type="Gene3D" id="3.30.559.10">
    <property type="entry name" value="Chloramphenicol acetyltransferase-like domain"/>
    <property type="match status" value="4"/>
</dbReference>
<dbReference type="Pfam" id="PF00668">
    <property type="entry name" value="Condensation"/>
    <property type="match status" value="4"/>
</dbReference>
<dbReference type="PANTHER" id="PTHR45527:SF1">
    <property type="entry name" value="FATTY ACID SYNTHASE"/>
    <property type="match status" value="1"/>
</dbReference>
<dbReference type="PROSITE" id="PS50075">
    <property type="entry name" value="CARRIER"/>
    <property type="match status" value="3"/>
</dbReference>
<feature type="region of interest" description="Disordered" evidence="4">
    <location>
        <begin position="3358"/>
        <end position="3377"/>
    </location>
</feature>
<feature type="region of interest" description="Disordered" evidence="4">
    <location>
        <begin position="3501"/>
        <end position="3520"/>
    </location>
</feature>
<proteinExistence type="predicted"/>
<accession>A0A6J7FNC0</accession>
<dbReference type="NCBIfam" id="NF003417">
    <property type="entry name" value="PRK04813.1"/>
    <property type="match status" value="6"/>
</dbReference>
<feature type="compositionally biased region" description="Low complexity" evidence="4">
    <location>
        <begin position="2221"/>
        <end position="2256"/>
    </location>
</feature>
<dbReference type="SMART" id="SM00823">
    <property type="entry name" value="PKS_PP"/>
    <property type="match status" value="3"/>
</dbReference>
<dbReference type="SUPFAM" id="SSF56801">
    <property type="entry name" value="Acetyl-CoA synthetase-like"/>
    <property type="match status" value="3"/>
</dbReference>
<feature type="region of interest" description="Disordered" evidence="4">
    <location>
        <begin position="2103"/>
        <end position="2139"/>
    </location>
</feature>
<dbReference type="PANTHER" id="PTHR45527">
    <property type="entry name" value="NONRIBOSOMAL PEPTIDE SYNTHETASE"/>
    <property type="match status" value="1"/>
</dbReference>
<dbReference type="Pfam" id="PF13193">
    <property type="entry name" value="AMP-binding_C"/>
    <property type="match status" value="3"/>
</dbReference>
<dbReference type="Pfam" id="PF00550">
    <property type="entry name" value="PP-binding"/>
    <property type="match status" value="3"/>
</dbReference>
<evidence type="ECO:0000259" key="5">
    <source>
        <dbReference type="PROSITE" id="PS50075"/>
    </source>
</evidence>
<dbReference type="GO" id="GO:0031177">
    <property type="term" value="F:phosphopantetheine binding"/>
    <property type="evidence" value="ECO:0007669"/>
    <property type="project" value="InterPro"/>
</dbReference>
<dbReference type="InterPro" id="IPR000873">
    <property type="entry name" value="AMP-dep_synth/lig_dom"/>
</dbReference>
<keyword evidence="1" id="KW-0596">Phosphopantetheine</keyword>
<dbReference type="GO" id="GO:0043041">
    <property type="term" value="P:amino acid activation for nonribosomal peptide biosynthetic process"/>
    <property type="evidence" value="ECO:0007669"/>
    <property type="project" value="TreeGrafter"/>
</dbReference>
<feature type="region of interest" description="Disordered" evidence="4">
    <location>
        <begin position="3723"/>
        <end position="3759"/>
    </location>
</feature>
<evidence type="ECO:0000256" key="2">
    <source>
        <dbReference type="ARBA" id="ARBA00022553"/>
    </source>
</evidence>
<feature type="region of interest" description="Disordered" evidence="4">
    <location>
        <begin position="3301"/>
        <end position="3341"/>
    </location>
</feature>
<evidence type="ECO:0000256" key="3">
    <source>
        <dbReference type="ARBA" id="ARBA00022737"/>
    </source>
</evidence>
<evidence type="ECO:0000313" key="6">
    <source>
        <dbReference type="EMBL" id="CAB4893709.1"/>
    </source>
</evidence>
<sequence length="3918" mass="410647">MTGTCPPERPESRQDDERHRLLVELATDDRVVVDETWPAAFLRRAAERPDAVAVVCEEQAWTYAELDARSARIARELLRRGVGAEDVVGVAVPRSCDMVAALLGVMRAGAAYLPLDLDHPAERVAYMLEDAGVRAVLTTAALRDDLPAVDGLRPVLLDALPAGAAPAAATAAPDPAGPASIHAAAYVIYTSGSTGRPKGVVLSHEGIGSLIATAVDRLGVDGDSRVVQFASVGFDVAVWDLCMALGVGGRVVVVPSDRRVAGPALTHYIADHGGTHMILPPSLVGALPDDCTLPDGAVLVVGTEAVPAAVIARWGARLRVVVAYGLTEATVNSTLWTARPDHEGPVPIGVPDPNTRCYVLDEALEPVPVGTEGELYVGGRGLARGYLGRPALTAGRFVADPHAAAAGIPGARMYRTGDRARWRPDGTIDFLGRGDGQVKVRGHRVETGEVEAALVRHPGVRQAAVVVREDAAADGPAVARLVGYVVPRDAADAPDPAVLRDHVAAALPAAMVPSAVVLVEGALPLTPNGKLDRRALPAPDFSALAGDDAPRDERERVVAELVAATLGLPRVGIHDDFFALGGDSIVAIGLVGRAREAGLLLRPRDVFDRRTPAGLAEVAREAHGTVHDDDGVGHVPATPIVHWLRELGGSIGAFHQGVLLRAPADLHDEGLRTLVQALLDHHDLLRARLHRGDGWSLDVLPRGAVAAVDVLHRVDVGEEPDALRRATAAARAAGVARLSPDAGRTIDVTWLRPADGGEGRLLVLVHHLVVDGVTWRVLREDLERAWCAVVEGRGVTLAPVATSFRTWARRLQAAGTTGARRGELEGWRDVAATPDPLLGDRALDPARDLVGGSGALEVRLGPDDVEPLLGRLPASYRGTVNDVLLTALAVAVDRWRATRGVAGAGAPVLVDLEGHGREDVFEDVDVARTLGWFTTVFPVRLAPGSVDWASFVDGGAAAGDALRRVKEGLRAFPDRGLGHGVLRHLDPVTRDELAAPGDPQVLFNYLGRFGIEGDAPWTPAPEEVPLVDLRDPGMPMAHVLDVDALVSDAPDGPHLRATFCWATGVLDEERTGQLAALWLDALRGLARHAARVGDVPLAPSDVPHVDVDQTELDGLSALVPDLQDVLPATALQEGLFFHAVTGEPGVYVVQQAIDLAGPVDPGALRGALEALVARHPALRTALHQREDGRVVQLVARAVEVPWREEDAADAGDDRTADGSEDHAASTHREGAATGRALADPEARADAVAAAERDAGFDLERPPLVRGALVRLGPDRHRLLLTLHHVISDGWSEAVLLDDLVAGYATPAAAPVVGGTGVHRDYAGWVAARDRDAARDAWRTALAGLDGPTRTVPADATPTTVRFDVASAELDEERTARLVAAARALGVTPNTAVQAAWGLVLGRRTGRDDVVFGTTISGRPPEVPGLDRAVGLFINTLPVRVRRAPDDTLAGLVGRLQDEQAELLDHQHLGLAEVGRLAGHAELFDALYVFENHARAAPERDVTDDVRITGFATRDADHYPLTLVATPGERLSFLLKHDLDHVDVAAGARLLGEVVAILDALAETPEARVEEVVGAADDAVAGADAAEREAVRALGTGAPATTPAAATLHAAFAAQVTRTPDADAVLAEDARLTYAALDARVDALAARLREAGVGRDAAVAVTVPRSAEQLVALLAVHRAGGAYLPVDPEYPEERRRLLLEDGGARVRVEPGADGRAVVVRSDGADGAPRGAAAHATGEAGAGPDDAAAILYTSGSTGRPKGVVLTHRALHAYLTWSQEQHPLGAGDRMVAKASMSFDMALAELLAPLLVGAAVVVAPPGAQRDPAQIAALVRDERATSIWFVPSMLGAYLAVAEETGDPTAWSGLRRVLAGGEALTTDLAERWRTVTGVPLHNVYGPTETAVQVCHRTPEPGDGAQDRDVVPIGRPLHGLRLHVLDGRLRPVPVGVDGELYVAGDQLSRGYHDRPALTAARFVAEPGGPAGSRMYRTGDLVRWAADGALEFRGRTDHQVKLRGNRVEPGEIEARIARLDGVAQAAVVVRDAAPRLVAYVVPGRGGSRSGAAATGPARLDPDVLRAAVEAVLPAALVPDAFVVLDGLPLSPNGKVDRAALPAPARGAGRATGRDEADRATTSQDGLRRSADDVAAASPAVVDVLREVFADVLGLDDVAPEDDFFRLGGDSILSITVTIRARRRGVHVQARDVFRHRTPAALAAEARVEPGDDAAPNGATTRPGATAAAATAAGAPTDPAGPGARPDDGVGPVPLLPIVHRLREAGGTIDRFALSMLVAVPAGATRDELAATLGAVVDHHAGLRLRLDHPHPAAWALDAGAPGSVDAGGLLRRADAAGLAGAALRELVTANSDAAACRLDPGAGRTLDAVWLDAGPDHDGRLVLTVHHLAVDGVSWRILFEDLAAAWEAVRAGTTPELEPATTSLRRAGRAAAEAAGTPERLRELSHWEAELRPGAELVPGAAPQGTTASIVATATEVGPADTAALLTDVPAATGSDVTEVLLAALAVAVARWRAGRGDGPAPLLVDLERHGRDPLAPDVDLSRTVGWLTSVQPVRLPGVDPADVLSALRGTVERVRAAPENGVGHGLLRHLDPQGATVLRGAAAAQVQVNYFGRFPASTGAPWTPAPEQDALVPGGDPGQARPHLLELDVVGEERPGGTVLRATFSRTTDDLGDDDLAAIRDGWATALRELRAAADGIVPELRAADLRTVGLTQDELDLVVDRSPVPVDDVWSLAPLQEGLYFHSVFDAGDLDPYTLQTVYEIDGGVDLDRLRAACATLLRRHAVLRAAFQSDGLPRPVQVVGRDVAMPIRELDLADATPEERRAELERVLAADRAERFDLAAPPLFRMLVVRLGGGRDRLVVTNHLVLWDGWSQGLFRDELLTLLASAGDDAALDPTGSYADHLAWLADRDVPAAEEAWRTALAGFEEPTLIGPAGRTDPVLPESRRTALTAALTARLTDAARDAGVTLNAVLTAAWGLVLGSTLGRDDVAFGVTVADRPAEVDRVERILGLFINTVPDRVRLHPAETVRELLRRRQDERTALMGHEHLGLGAIQRAAGTGSGAFFDTLFVLQNFGGADDASLAELRERHGAQVVGGVDATHYPLTLVATPGPRLRLLLDHRPDVLDRDAAETILARYVAVLERLVDDLDAPTARIDVLLDAERADDEAAWAVADRDVPDDTVAELLAAQAARTPDLLALVSGDERLTYAELDDRVHRFARLLLEHGAGPEATVALALRRSSDAVAALFAVLATGAAYLPIDLDHPAERIALMLEDAAPVCVLTTSGAARALPDDGTRAAAPSPQDGGDPESCDDTGSAPVGPRSAGGALPVPRVLLDDPAVVDRLAALPGTPLDDDERPGFAPGTPGRLEHPAYVIYTSGSTGRPKAVVTPHRGLTNMQVNHREAIFEPVIAAAGRRLRIAHTVSFAFDMSWEELLWLVEGHEVHVCDEDLRRDAEALVAYCDAYRIDVVNVTPTYAHHLFDQGLLDGAGTSSTADDPADRSARAGDAAPADVVADHGASADDAVAGTAPGREHRAHRPALVLLGGEAVSDAVWTRLRETDGTLGYNLYGPTEYTINTLGAGTDESATPAVGRPILNTRAHVLDGALRPVPPGAPGELYIAGIGLARGYHDRPALTAARFVADPFGAPGERMYRTGDLVRRRADGIIDFLGRTDDQVKIRGHRVELGEVESALDDLPGVAQAAVVVDAGATDGGAPGVGDGSAATGDGRAADRPPAAGDGPAGDGAAGTAAGAAAPAVARLLGYVVPDGEAPDDLGGRLRDALKDRLPEYMVPAAVVVVDALPLTINGKLDVRALPRPELDAGGAGGAPSTPDEELVAALYGEVLGLDRVGVEDSFFDLGGHSLLAVLLVGRARKRLDVAVSARDVFEQPTVAGLAARLSARRAEAGD</sequence>
<dbReference type="NCBIfam" id="TIGR01720">
    <property type="entry name" value="NRPS-para261"/>
    <property type="match status" value="1"/>
</dbReference>
<dbReference type="FunFam" id="2.30.38.10:FF:000001">
    <property type="entry name" value="Non-ribosomal peptide synthetase PvdI"/>
    <property type="match status" value="2"/>
</dbReference>
<dbReference type="Gene3D" id="3.40.50.12780">
    <property type="entry name" value="N-terminal domain of ligase-like"/>
    <property type="match status" value="2"/>
</dbReference>